<evidence type="ECO:0000313" key="11">
    <source>
        <dbReference type="Proteomes" id="UP001317742"/>
    </source>
</evidence>
<evidence type="ECO:0000256" key="5">
    <source>
        <dbReference type="ARBA" id="ARBA00022729"/>
    </source>
</evidence>
<evidence type="ECO:0000256" key="3">
    <source>
        <dbReference type="ARBA" id="ARBA00022505"/>
    </source>
</evidence>
<keyword evidence="4" id="KW-0479">Metal-binding</keyword>
<gene>
    <name evidence="10" type="ORF">SYK_14370</name>
</gene>
<dbReference type="EMBL" id="AP026709">
    <property type="protein sequence ID" value="BDQ37077.1"/>
    <property type="molecule type" value="Genomic_DNA"/>
</dbReference>
<dbReference type="PANTHER" id="PTHR43742:SF9">
    <property type="entry name" value="TETRATHIONATE REDUCTASE SUBUNIT A"/>
    <property type="match status" value="1"/>
</dbReference>
<dbReference type="PANTHER" id="PTHR43742">
    <property type="entry name" value="TRIMETHYLAMINE-N-OXIDE REDUCTASE"/>
    <property type="match status" value="1"/>
</dbReference>
<dbReference type="Gene3D" id="2.20.25.90">
    <property type="entry name" value="ADC-like domains"/>
    <property type="match status" value="1"/>
</dbReference>
<evidence type="ECO:0000256" key="7">
    <source>
        <dbReference type="ARBA" id="ARBA00023004"/>
    </source>
</evidence>
<dbReference type="Gene3D" id="3.40.50.740">
    <property type="match status" value="1"/>
</dbReference>
<reference evidence="10 11" key="1">
    <citation type="submission" date="2022-08" db="EMBL/GenBank/DDBJ databases">
        <title>Genome Sequence of the sulphate-reducing bacterium, Pseudodesulfovibrio sp. SYK.</title>
        <authorList>
            <person name="Kondo R."/>
            <person name="Kataoka T."/>
        </authorList>
    </citation>
    <scope>NUCLEOTIDE SEQUENCE [LARGE SCALE GENOMIC DNA]</scope>
    <source>
        <strain evidence="10 11">SYK</strain>
    </source>
</reference>
<feature type="domain" description="4Fe-4S Mo/W bis-MGD-type" evidence="9">
    <location>
        <begin position="4"/>
        <end position="55"/>
    </location>
</feature>
<dbReference type="InterPro" id="IPR050612">
    <property type="entry name" value="Prok_Mopterin_Oxidored"/>
</dbReference>
<accession>A0ABN6S1I6</accession>
<keyword evidence="7" id="KW-0408">Iron</keyword>
<dbReference type="Pfam" id="PF04879">
    <property type="entry name" value="Molybdop_Fe4S4"/>
    <property type="match status" value="1"/>
</dbReference>
<evidence type="ECO:0000256" key="8">
    <source>
        <dbReference type="ARBA" id="ARBA00023014"/>
    </source>
</evidence>
<dbReference type="Pfam" id="PF01568">
    <property type="entry name" value="Molydop_binding"/>
    <property type="match status" value="1"/>
</dbReference>
<dbReference type="InterPro" id="IPR009010">
    <property type="entry name" value="Asp_de-COase-like_dom_sf"/>
</dbReference>
<dbReference type="InterPro" id="IPR006963">
    <property type="entry name" value="Mopterin_OxRdtase_4Fe-4S_dom"/>
</dbReference>
<keyword evidence="8" id="KW-0411">Iron-sulfur</keyword>
<comment type="similarity">
    <text evidence="1">Belongs to the prokaryotic molybdopterin-containing oxidoreductase family.</text>
</comment>
<organism evidence="10 11">
    <name type="scientific">Pseudodesulfovibrio nedwellii</name>
    <dbReference type="NCBI Taxonomy" id="2973072"/>
    <lineage>
        <taxon>Bacteria</taxon>
        <taxon>Pseudomonadati</taxon>
        <taxon>Thermodesulfobacteriota</taxon>
        <taxon>Desulfovibrionia</taxon>
        <taxon>Desulfovibrionales</taxon>
        <taxon>Desulfovibrionaceae</taxon>
    </lineage>
</organism>
<evidence type="ECO:0000259" key="9">
    <source>
        <dbReference type="SMART" id="SM00926"/>
    </source>
</evidence>
<dbReference type="InterPro" id="IPR006656">
    <property type="entry name" value="Mopterin_OxRdtase"/>
</dbReference>
<protein>
    <submittedName>
        <fullName evidence="10">Formate dehydrogenase</fullName>
    </submittedName>
</protein>
<dbReference type="Proteomes" id="UP001317742">
    <property type="component" value="Chromosome"/>
</dbReference>
<keyword evidence="5" id="KW-0732">Signal</keyword>
<sequence length="711" mass="79573">MYEDGWIPTICYQCKAECAILARVENGVVKEVKGNPQGRDKACVKGMAGITSLYSSERLKFPMKRVGERGSGKFERISWEEAMGIMEKKLTELHERGEAHKFTYSMFPHSVTDPKWRFVNAAGGFISTGLPHCDSGKIMAMMHTFGCFPNHHIAPMYHTVPKGGLMILSGRHPFGCLDDAAVPKYILDAKERGAKLIVIDPIFRPEAAKADWWIPIKPGGDASLFLGVCHYLLTNDLYDKEFCDKWVREGDMDNLMAYIQDKTPEAMSKICDVPAADIIKLAKMAAEAPSACIDAFKSIMYGNAMDWGHAWCLFLVITGNLDNPGGQPLPEIAPMAPVEPVPPAPDVTELGYHRSGNNREKFDNYNFFLQPTWYAAQAIKDGTLKVFFASECNPALSEMGSGEWRKAVTMKDDNDDYMLELLVVTEIMPSETMKWADLVLPDQTNFERWELLYMPWWYNFGHCAALCQPVVEPIGEARHANRVFIELGQRMFPEYFAFKDDVEYYDIELSGVDMSVKELQENGGIWSPGAVGFRKYEDKGKFDTPSGKIELEWQMYKDIGQDWPSPELPQEYRRGEKDFPFILVNFRTIFLNNTGAWSQNNAQLRDPVSGLDANPCLLNPIDAKKLGVADGDTVTMESSTGSVEIPVMLTERIIPGCAGIIHGFGQTVGKVASRGSWVNDNELIADAGSTLDEQDLRGGEAHVSTRVKIYK</sequence>
<evidence type="ECO:0000256" key="6">
    <source>
        <dbReference type="ARBA" id="ARBA00023002"/>
    </source>
</evidence>
<dbReference type="Pfam" id="PF00384">
    <property type="entry name" value="Molybdopterin"/>
    <property type="match status" value="1"/>
</dbReference>
<dbReference type="Gene3D" id="3.40.228.10">
    <property type="entry name" value="Dimethylsulfoxide Reductase, domain 2"/>
    <property type="match status" value="1"/>
</dbReference>
<dbReference type="SUPFAM" id="SSF53706">
    <property type="entry name" value="Formate dehydrogenase/DMSO reductase, domains 1-3"/>
    <property type="match status" value="1"/>
</dbReference>
<dbReference type="Gene3D" id="2.40.40.20">
    <property type="match status" value="1"/>
</dbReference>
<proteinExistence type="inferred from homology"/>
<name>A0ABN6S1I6_9BACT</name>
<keyword evidence="3" id="KW-0500">Molybdenum</keyword>
<dbReference type="InterPro" id="IPR006657">
    <property type="entry name" value="MoPterin_dinucl-bd_dom"/>
</dbReference>
<evidence type="ECO:0000313" key="10">
    <source>
        <dbReference type="EMBL" id="BDQ37077.1"/>
    </source>
</evidence>
<dbReference type="RefSeq" id="WP_281762939.1">
    <property type="nucleotide sequence ID" value="NZ_AP026709.1"/>
</dbReference>
<keyword evidence="6" id="KW-0560">Oxidoreductase</keyword>
<dbReference type="SUPFAM" id="SSF50692">
    <property type="entry name" value="ADC-like"/>
    <property type="match status" value="1"/>
</dbReference>
<keyword evidence="2" id="KW-0004">4Fe-4S</keyword>
<dbReference type="SMART" id="SM00926">
    <property type="entry name" value="Molybdop_Fe4S4"/>
    <property type="match status" value="1"/>
</dbReference>
<evidence type="ECO:0000256" key="4">
    <source>
        <dbReference type="ARBA" id="ARBA00022723"/>
    </source>
</evidence>
<keyword evidence="11" id="KW-1185">Reference proteome</keyword>
<evidence type="ECO:0000256" key="2">
    <source>
        <dbReference type="ARBA" id="ARBA00022485"/>
    </source>
</evidence>
<evidence type="ECO:0000256" key="1">
    <source>
        <dbReference type="ARBA" id="ARBA00010312"/>
    </source>
</evidence>